<dbReference type="EMBL" id="RWGX01000004">
    <property type="protein sequence ID" value="RVU87689.1"/>
    <property type="molecule type" value="Genomic_DNA"/>
</dbReference>
<dbReference type="AlphaFoldDB" id="A0AA94EZB5"/>
<organism evidence="2">
    <name type="scientific">Flavobacterium columnare</name>
    <dbReference type="NCBI Taxonomy" id="996"/>
    <lineage>
        <taxon>Bacteria</taxon>
        <taxon>Pseudomonadati</taxon>
        <taxon>Bacteroidota</taxon>
        <taxon>Flavobacteriia</taxon>
        <taxon>Flavobacteriales</taxon>
        <taxon>Flavobacteriaceae</taxon>
        <taxon>Flavobacterium</taxon>
    </lineage>
</organism>
<evidence type="ECO:0000256" key="1">
    <source>
        <dbReference type="SAM" id="Phobius"/>
    </source>
</evidence>
<keyword evidence="1" id="KW-1133">Transmembrane helix</keyword>
<keyword evidence="1" id="KW-0812">Transmembrane</keyword>
<evidence type="ECO:0000313" key="2">
    <source>
        <dbReference type="EMBL" id="RVU87689.1"/>
    </source>
</evidence>
<sequence>MILNFFLFLIALVESISIITFLVSIILIIFYREEPYKTMAKKMLLYSIISFIIGFGSCVGGIVLLN</sequence>
<protein>
    <submittedName>
        <fullName evidence="2">Uncharacterized protein</fullName>
    </submittedName>
</protein>
<feature type="transmembrane region" description="Helical" evidence="1">
    <location>
        <begin position="6"/>
        <end position="31"/>
    </location>
</feature>
<name>A0AA94EZB5_9FLAO</name>
<reference evidence="2" key="1">
    <citation type="submission" date="2018-12" db="EMBL/GenBank/DDBJ databases">
        <title>Draft genome sequence of Flaovobacterium columnare BGFS27 isolated from channel catfish in Alabama.</title>
        <authorList>
            <person name="Cai W."/>
            <person name="Arias C."/>
        </authorList>
    </citation>
    <scope>NUCLEOTIDE SEQUENCE [LARGE SCALE GENOMIC DNA]</scope>
    <source>
        <strain evidence="2">BGFS27</strain>
    </source>
</reference>
<dbReference type="KEGG" id="fcv:AWN65_05260"/>
<keyword evidence="1" id="KW-0472">Membrane</keyword>
<feature type="transmembrane region" description="Helical" evidence="1">
    <location>
        <begin position="43"/>
        <end position="65"/>
    </location>
</feature>
<dbReference type="RefSeq" id="WP_060382211.1">
    <property type="nucleotide sequence ID" value="NZ_MTDB01000019.1"/>
</dbReference>
<comment type="caution">
    <text evidence="2">The sequence shown here is derived from an EMBL/GenBank/DDBJ whole genome shotgun (WGS) entry which is preliminary data.</text>
</comment>
<accession>A0AA94EZB5</accession>
<dbReference type="GeneID" id="56895180"/>
<gene>
    <name evidence="2" type="ORF">EJB19_05535</name>
</gene>
<proteinExistence type="predicted"/>